<dbReference type="eggNOG" id="COG0242">
    <property type="taxonomic scope" value="Bacteria"/>
</dbReference>
<comment type="function">
    <text evidence="4">Removes the formyl group from the N-terminal Met of newly synthesized proteins. Requires at least a dipeptide for an efficient rate of reaction. N-terminal L-methionine is a prerequisite for activity but the enzyme has broad specificity at other positions.</text>
</comment>
<evidence type="ECO:0000256" key="3">
    <source>
        <dbReference type="ARBA" id="ARBA00022801"/>
    </source>
</evidence>
<dbReference type="GO" id="GO:0006412">
    <property type="term" value="P:translation"/>
    <property type="evidence" value="ECO:0007669"/>
    <property type="project" value="UniProtKB-UniRule"/>
</dbReference>
<comment type="catalytic activity">
    <reaction evidence="4">
        <text>N-terminal N-formyl-L-methionyl-[peptide] + H2O = N-terminal L-methionyl-[peptide] + formate</text>
        <dbReference type="Rhea" id="RHEA:24420"/>
        <dbReference type="Rhea" id="RHEA-COMP:10639"/>
        <dbReference type="Rhea" id="RHEA-COMP:10640"/>
        <dbReference type="ChEBI" id="CHEBI:15377"/>
        <dbReference type="ChEBI" id="CHEBI:15740"/>
        <dbReference type="ChEBI" id="CHEBI:49298"/>
        <dbReference type="ChEBI" id="CHEBI:64731"/>
        <dbReference type="EC" id="3.5.1.88"/>
    </reaction>
</comment>
<keyword evidence="6" id="KW-1185">Reference proteome</keyword>
<feature type="binding site" evidence="4">
    <location>
        <position position="100"/>
    </location>
    <ligand>
        <name>Fe cation</name>
        <dbReference type="ChEBI" id="CHEBI:24875"/>
    </ligand>
</feature>
<name>E7RPC1_9BACT</name>
<feature type="active site" evidence="4">
    <location>
        <position position="143"/>
    </location>
</feature>
<dbReference type="HAMAP" id="MF_00163">
    <property type="entry name" value="Pep_deformylase"/>
    <property type="match status" value="1"/>
</dbReference>
<dbReference type="PIRSF" id="PIRSF004749">
    <property type="entry name" value="Pep_def"/>
    <property type="match status" value="1"/>
</dbReference>
<feature type="binding site" evidence="4">
    <location>
        <position position="146"/>
    </location>
    <ligand>
        <name>Fe cation</name>
        <dbReference type="ChEBI" id="CHEBI:24875"/>
    </ligand>
</feature>
<dbReference type="EMBL" id="AEPE02000003">
    <property type="protein sequence ID" value="EFZ37564.1"/>
    <property type="molecule type" value="Genomic_DNA"/>
</dbReference>
<evidence type="ECO:0000313" key="6">
    <source>
        <dbReference type="Proteomes" id="UP000005580"/>
    </source>
</evidence>
<dbReference type="PANTHER" id="PTHR10458">
    <property type="entry name" value="PEPTIDE DEFORMYLASE"/>
    <property type="match status" value="1"/>
</dbReference>
<accession>E7RPC1</accession>
<evidence type="ECO:0000313" key="5">
    <source>
        <dbReference type="EMBL" id="EFZ37564.1"/>
    </source>
</evidence>
<dbReference type="PANTHER" id="PTHR10458:SF22">
    <property type="entry name" value="PEPTIDE DEFORMYLASE"/>
    <property type="match status" value="1"/>
</dbReference>
<sequence length="187" mass="21493">MILPIYIYGQPVLRKVAKDITPDYPDLEELIKDMFETLTASDGVGLAAPQIGKSIRVAVIDLDVLSGELPEYKDFRKAYINPHIIEIDDNSKKEIMEEGCLSIPGIHESVTRPSRIHVQYMDTAFVQHDEWVDGYLARVMQHEFDHLDGTMFVDRLSPFRKQMVNSKLKALIQGKYRCSYRTKPVHK</sequence>
<dbReference type="NCBIfam" id="TIGR00079">
    <property type="entry name" value="pept_deformyl"/>
    <property type="match status" value="1"/>
</dbReference>
<dbReference type="Proteomes" id="UP000005580">
    <property type="component" value="Unassembled WGS sequence"/>
</dbReference>
<dbReference type="PRINTS" id="PR01576">
    <property type="entry name" value="PDEFORMYLASE"/>
</dbReference>
<comment type="caution">
    <text evidence="5">The sequence shown here is derived from an EMBL/GenBank/DDBJ whole genome shotgun (WGS) entry which is preliminary data.</text>
</comment>
<dbReference type="GO" id="GO:0042586">
    <property type="term" value="F:peptide deformylase activity"/>
    <property type="evidence" value="ECO:0007669"/>
    <property type="project" value="UniProtKB-UniRule"/>
</dbReference>
<dbReference type="EC" id="3.5.1.88" evidence="4"/>
<keyword evidence="4" id="KW-0648">Protein biosynthesis</keyword>
<dbReference type="SUPFAM" id="SSF56420">
    <property type="entry name" value="Peptide deformylase"/>
    <property type="match status" value="1"/>
</dbReference>
<dbReference type="Pfam" id="PF01327">
    <property type="entry name" value="Pep_deformylase"/>
    <property type="match status" value="1"/>
</dbReference>
<keyword evidence="3 4" id="KW-0378">Hydrolase</keyword>
<evidence type="ECO:0000256" key="4">
    <source>
        <dbReference type="HAMAP-Rule" id="MF_00163"/>
    </source>
</evidence>
<dbReference type="RefSeq" id="WP_004368247.1">
    <property type="nucleotide sequence ID" value="NZ_GL833116.1"/>
</dbReference>
<proteinExistence type="inferred from homology"/>
<comment type="cofactor">
    <cofactor evidence="4">
        <name>Fe(2+)</name>
        <dbReference type="ChEBI" id="CHEBI:29033"/>
    </cofactor>
    <text evidence="4">Binds 1 Fe(2+) ion.</text>
</comment>
<dbReference type="Gene3D" id="3.90.45.10">
    <property type="entry name" value="Peptide deformylase"/>
    <property type="match status" value="1"/>
</dbReference>
<keyword evidence="2 4" id="KW-0479">Metal-binding</keyword>
<dbReference type="STRING" id="28134.SAMN05444288_1847"/>
<protein>
    <recommendedName>
        <fullName evidence="4">Peptide deformylase</fullName>
        <shortName evidence="4">PDF</shortName>
        <ecNumber evidence="4">3.5.1.88</ecNumber>
    </recommendedName>
    <alternativeName>
        <fullName evidence="4">Polypeptide deformylase</fullName>
    </alternativeName>
</protein>
<dbReference type="CDD" id="cd00487">
    <property type="entry name" value="Pep_deformylase"/>
    <property type="match status" value="1"/>
</dbReference>
<gene>
    <name evidence="4 5" type="primary">def</name>
    <name evidence="5" type="ORF">HMPREF0663_11022</name>
</gene>
<dbReference type="GO" id="GO:0046872">
    <property type="term" value="F:metal ion binding"/>
    <property type="evidence" value="ECO:0007669"/>
    <property type="project" value="UniProtKB-KW"/>
</dbReference>
<organism evidence="5 6">
    <name type="scientific">Hoylesella oralis ATCC 33269</name>
    <dbReference type="NCBI Taxonomy" id="873533"/>
    <lineage>
        <taxon>Bacteria</taxon>
        <taxon>Pseudomonadati</taxon>
        <taxon>Bacteroidota</taxon>
        <taxon>Bacteroidia</taxon>
        <taxon>Bacteroidales</taxon>
        <taxon>Prevotellaceae</taxon>
        <taxon>Hoylesella</taxon>
    </lineage>
</organism>
<dbReference type="HOGENOM" id="CLU_061901_2_0_10"/>
<dbReference type="AlphaFoldDB" id="E7RPC1"/>
<evidence type="ECO:0000256" key="1">
    <source>
        <dbReference type="ARBA" id="ARBA00010759"/>
    </source>
</evidence>
<reference evidence="5" key="1">
    <citation type="submission" date="2011-01" db="EMBL/GenBank/DDBJ databases">
        <authorList>
            <person name="Muzny D."/>
            <person name="Qin X."/>
            <person name="Buhay C."/>
            <person name="Dugan-Rocha S."/>
            <person name="Ding Y."/>
            <person name="Chen G."/>
            <person name="Hawes A."/>
            <person name="Holder M."/>
            <person name="Jhangiani S."/>
            <person name="Johnson A."/>
            <person name="Khan Z."/>
            <person name="Li Z."/>
            <person name="Liu W."/>
            <person name="Liu X."/>
            <person name="Perez L."/>
            <person name="Shen H."/>
            <person name="Wang Q."/>
            <person name="Watt J."/>
            <person name="Xi L."/>
            <person name="Xin Y."/>
            <person name="Zhou J."/>
            <person name="Deng J."/>
            <person name="Jiang H."/>
            <person name="Liu Y."/>
            <person name="Qu J."/>
            <person name="Song X.-Z."/>
            <person name="Zhang L."/>
            <person name="Villasana D."/>
            <person name="Johnson A."/>
            <person name="Liu J."/>
            <person name="Liyanage D."/>
            <person name="Lorensuhewa L."/>
            <person name="Robinson T."/>
            <person name="Song A."/>
            <person name="Song B.-B."/>
            <person name="Dinh H."/>
            <person name="Thornton R."/>
            <person name="Coyle M."/>
            <person name="Francisco L."/>
            <person name="Jackson L."/>
            <person name="Javaid M."/>
            <person name="Korchina V."/>
            <person name="Kovar C."/>
            <person name="Mata R."/>
            <person name="Mathew T."/>
            <person name="Ngo R."/>
            <person name="Nguyen L."/>
            <person name="Nguyen N."/>
            <person name="Okwuonu G."/>
            <person name="Ongeri F."/>
            <person name="Pham C."/>
            <person name="Simmons D."/>
            <person name="Wilczek-Boney K."/>
            <person name="Hale W."/>
            <person name="Jakkamsetti A."/>
            <person name="Pham P."/>
            <person name="Ruth R."/>
            <person name="San Lucas F."/>
            <person name="Warren J."/>
            <person name="Zhang J."/>
            <person name="Zhao Z."/>
            <person name="Zhou C."/>
            <person name="Zhu D."/>
            <person name="Lee S."/>
            <person name="Bess C."/>
            <person name="Blankenburg K."/>
            <person name="Forbes L."/>
            <person name="Fu Q."/>
            <person name="Gubbala S."/>
            <person name="Hirani K."/>
            <person name="Jayaseelan J.C."/>
            <person name="Lara F."/>
            <person name="Munidasa M."/>
            <person name="Palculict T."/>
            <person name="Patil S."/>
            <person name="Pu L.-L."/>
            <person name="Saada N."/>
            <person name="Tang L."/>
            <person name="Weissenberger G."/>
            <person name="Zhu Y."/>
            <person name="Hemphill L."/>
            <person name="Shang Y."/>
            <person name="Youmans B."/>
            <person name="Ayvaz T."/>
            <person name="Ross M."/>
            <person name="Santibanez J."/>
            <person name="Aqrawi P."/>
            <person name="Gross S."/>
            <person name="Joshi V."/>
            <person name="Fowler G."/>
            <person name="Nazareth L."/>
            <person name="Reid J."/>
            <person name="Worley K."/>
            <person name="Petrosino J."/>
            <person name="Highlander S."/>
            <person name="Gibbs R."/>
        </authorList>
    </citation>
    <scope>NUCLEOTIDE SEQUENCE [LARGE SCALE GENOMIC DNA]</scope>
    <source>
        <strain evidence="5">ATCC 33269</strain>
    </source>
</reference>
<dbReference type="InterPro" id="IPR023635">
    <property type="entry name" value="Peptide_deformylase"/>
</dbReference>
<dbReference type="InterPro" id="IPR036821">
    <property type="entry name" value="Peptide_deformylase_sf"/>
</dbReference>
<feature type="binding site" evidence="4">
    <location>
        <position position="142"/>
    </location>
    <ligand>
        <name>Fe cation</name>
        <dbReference type="ChEBI" id="CHEBI:24875"/>
    </ligand>
</feature>
<keyword evidence="4" id="KW-0408">Iron</keyword>
<dbReference type="NCBIfam" id="NF001159">
    <property type="entry name" value="PRK00150.1-3"/>
    <property type="match status" value="1"/>
</dbReference>
<comment type="similarity">
    <text evidence="1 4">Belongs to the polypeptide deformylase family.</text>
</comment>
<evidence type="ECO:0000256" key="2">
    <source>
        <dbReference type="ARBA" id="ARBA00022723"/>
    </source>
</evidence>